<feature type="compositionally biased region" description="Pro residues" evidence="1">
    <location>
        <begin position="289"/>
        <end position="298"/>
    </location>
</feature>
<feature type="compositionally biased region" description="Polar residues" evidence="1">
    <location>
        <begin position="99"/>
        <end position="112"/>
    </location>
</feature>
<evidence type="ECO:0000256" key="1">
    <source>
        <dbReference type="SAM" id="MobiDB-lite"/>
    </source>
</evidence>
<feature type="region of interest" description="Disordered" evidence="1">
    <location>
        <begin position="99"/>
        <end position="215"/>
    </location>
</feature>
<evidence type="ECO:0000313" key="3">
    <source>
        <dbReference type="Proteomes" id="UP000092444"/>
    </source>
</evidence>
<feature type="compositionally biased region" description="Basic and acidic residues" evidence="1">
    <location>
        <begin position="1"/>
        <end position="12"/>
    </location>
</feature>
<sequence length="853" mass="96019">MLDNVEELKKDLQNAQPQQRQQTIYLNSNNNYDKEHKYWHQKRKHQFVSEYNSQREQQQSVITILKTSIHERDSVGVVAGNVKCRPHSVTHSITAPADNVTTTNYRPTISDTNRNHHTLPSYRPKAKGLKRQTIHEVSRQINIASEGNLENSSNMQKSSSTPKATNGGSTSSKEKPQKLRLSNKTSADRNANNSSISPTFTSAVGGTISKSRNNKKCNHCSTNKLSFNNFQDENYMEFEFFANEATHQETAEFTELFCDFPVSYDTTHVLRGKDEDSNHLRTLPTYRDPAPPTPPPLSQLPSRSLLNQTVSVSCPSTPSRGKVVLSKKERKELIKSNKLKNIQTSGSASNIGGLESAETNSIPSNPYKGRVTELKNCIARINSKGLFASLHRSSQKSLNSQTSATEEQNSSAEVSPPPPAPETNPPSSNVANNNEADYSEKLKNLPVRQRKVHTSHMDNYCLFDPLDFVNEKTLKRSTPESMIMDINAQSLNHNLRDPLFSSRQHLTFSEEEDLVPEVIYNVNIEDNNEQLNEKIEISIKNFEHHNYFVIDPQKLKDEPLLDIGIPNPFSNEQFVQAQLLSAQHTYVNNLENMENMKSSESLDKLINDDFEAPTSMSNSQESKDTNTTTSNITTTNSIALEESSTSTNSNTSSSSNVSSQTALQGTKKKLTFLNLSPFCYQKSVEVIKNEDLDNENLNIKSRERAISEVVSLDHVFHLQEMLMSADSTSKENKSRTVPIESNYVLFNPGPVPSRNVQYKVRKPRPLSTHSDADSGFLSPCSPPDEFSSLKFNPAILVLQQCDSVQGYIEFLTHAYPTLWMTFCHQQFSNSFLDEFNTYTKEGEMAFLALLKQF</sequence>
<organism evidence="2 3">
    <name type="scientific">Glossina morsitans morsitans</name>
    <name type="common">Savannah tsetse fly</name>
    <dbReference type="NCBI Taxonomy" id="37546"/>
    <lineage>
        <taxon>Eukaryota</taxon>
        <taxon>Metazoa</taxon>
        <taxon>Ecdysozoa</taxon>
        <taxon>Arthropoda</taxon>
        <taxon>Hexapoda</taxon>
        <taxon>Insecta</taxon>
        <taxon>Pterygota</taxon>
        <taxon>Neoptera</taxon>
        <taxon>Endopterygota</taxon>
        <taxon>Diptera</taxon>
        <taxon>Brachycera</taxon>
        <taxon>Muscomorpha</taxon>
        <taxon>Hippoboscoidea</taxon>
        <taxon>Glossinidae</taxon>
        <taxon>Glossina</taxon>
    </lineage>
</organism>
<proteinExistence type="predicted"/>
<reference evidence="2" key="1">
    <citation type="submission" date="2020-05" db="UniProtKB">
        <authorList>
            <consortium name="EnsemblMetazoa"/>
        </authorList>
    </citation>
    <scope>IDENTIFICATION</scope>
    <source>
        <strain evidence="2">Yale</strain>
    </source>
</reference>
<feature type="region of interest" description="Disordered" evidence="1">
    <location>
        <begin position="610"/>
        <end position="659"/>
    </location>
</feature>
<dbReference type="EnsemblMetazoa" id="GMOY005090-RA">
    <property type="protein sequence ID" value="GMOY005090-PA"/>
    <property type="gene ID" value="GMOY005090"/>
</dbReference>
<feature type="region of interest" description="Disordered" evidence="1">
    <location>
        <begin position="392"/>
        <end position="444"/>
    </location>
</feature>
<feature type="compositionally biased region" description="Low complexity" evidence="1">
    <location>
        <begin position="625"/>
        <end position="659"/>
    </location>
</feature>
<evidence type="ECO:0000313" key="2">
    <source>
        <dbReference type="EnsemblMetazoa" id="GMOY005090-PA"/>
    </source>
</evidence>
<dbReference type="EMBL" id="CCAG010019470">
    <property type="status" value="NOT_ANNOTATED_CDS"/>
    <property type="molecule type" value="Genomic_DNA"/>
</dbReference>
<feature type="region of interest" description="Disordered" evidence="1">
    <location>
        <begin position="336"/>
        <end position="366"/>
    </location>
</feature>
<dbReference type="VEuPathDB" id="VectorBase:GMOY005090"/>
<feature type="compositionally biased region" description="Polar residues" evidence="1">
    <location>
        <begin position="339"/>
        <end position="350"/>
    </location>
</feature>
<feature type="region of interest" description="Disordered" evidence="1">
    <location>
        <begin position="1"/>
        <end position="20"/>
    </location>
</feature>
<feature type="compositionally biased region" description="Polar residues" evidence="1">
    <location>
        <begin position="392"/>
        <end position="408"/>
    </location>
</feature>
<keyword evidence="3" id="KW-1185">Reference proteome</keyword>
<protein>
    <submittedName>
        <fullName evidence="2">Uncharacterized protein</fullName>
    </submittedName>
</protein>
<dbReference type="AlphaFoldDB" id="A0A1B0FMH5"/>
<dbReference type="EMBL" id="CCAG010019471">
    <property type="status" value="NOT_ANNOTATED_CDS"/>
    <property type="molecule type" value="Genomic_DNA"/>
</dbReference>
<dbReference type="PhylomeDB" id="A0A1B0FMH5"/>
<accession>A0A1B0FMH5</accession>
<feature type="region of interest" description="Disordered" evidence="1">
    <location>
        <begin position="273"/>
        <end position="301"/>
    </location>
</feature>
<feature type="compositionally biased region" description="Polar residues" evidence="1">
    <location>
        <begin position="180"/>
        <end position="211"/>
    </location>
</feature>
<dbReference type="Proteomes" id="UP000092444">
    <property type="component" value="Unassembled WGS sequence"/>
</dbReference>
<feature type="compositionally biased region" description="Pro residues" evidence="1">
    <location>
        <begin position="415"/>
        <end position="424"/>
    </location>
</feature>
<feature type="compositionally biased region" description="Polar residues" evidence="1">
    <location>
        <begin position="139"/>
        <end position="171"/>
    </location>
</feature>
<name>A0A1B0FMH5_GLOMM</name>